<dbReference type="EMBL" id="BK059132">
    <property type="protein sequence ID" value="DAE33132.1"/>
    <property type="molecule type" value="Genomic_DNA"/>
</dbReference>
<sequence>MHFPYLFTNYQKTFLFYFDDSPIDYFDYL</sequence>
<protein>
    <submittedName>
        <fullName evidence="1">Uncharacterized protein</fullName>
    </submittedName>
</protein>
<reference evidence="1" key="1">
    <citation type="journal article" date="2021" name="Proc. Natl. Acad. Sci. U.S.A.">
        <title>A Catalog of Tens of Thousands of Viruses from Human Metagenomes Reveals Hidden Associations with Chronic Diseases.</title>
        <authorList>
            <person name="Tisza M.J."/>
            <person name="Buck C.B."/>
        </authorList>
    </citation>
    <scope>NUCLEOTIDE SEQUENCE</scope>
    <source>
        <strain evidence="1">Ctrcb4</strain>
    </source>
</reference>
<proteinExistence type="predicted"/>
<name>A0A8S5RQ25_9VIRU</name>
<evidence type="ECO:0000313" key="1">
    <source>
        <dbReference type="EMBL" id="DAE33132.1"/>
    </source>
</evidence>
<organism evidence="1">
    <name type="scientific">virus sp. ctrcb4</name>
    <dbReference type="NCBI Taxonomy" id="2825824"/>
    <lineage>
        <taxon>Viruses</taxon>
    </lineage>
</organism>
<accession>A0A8S5RQ25</accession>